<dbReference type="AlphaFoldDB" id="A0A1I0A588"/>
<protein>
    <recommendedName>
        <fullName evidence="3">DUF3750 domain-containing protein</fullName>
    </recommendedName>
</protein>
<evidence type="ECO:0008006" key="3">
    <source>
        <dbReference type="Google" id="ProtNLM"/>
    </source>
</evidence>
<gene>
    <name evidence="1" type="ORF">SAMN05216326_10644</name>
</gene>
<organism evidence="1 2">
    <name type="scientific">Nitrosomonas marina</name>
    <dbReference type="NCBI Taxonomy" id="917"/>
    <lineage>
        <taxon>Bacteria</taxon>
        <taxon>Pseudomonadati</taxon>
        <taxon>Pseudomonadota</taxon>
        <taxon>Betaproteobacteria</taxon>
        <taxon>Nitrosomonadales</taxon>
        <taxon>Nitrosomonadaceae</taxon>
        <taxon>Nitrosomonas</taxon>
    </lineage>
</organism>
<name>A0A1I0A588_9PROT</name>
<dbReference type="InterPro" id="IPR022224">
    <property type="entry name" value="DUF3750"/>
</dbReference>
<proteinExistence type="predicted"/>
<keyword evidence="2" id="KW-1185">Reference proteome</keyword>
<evidence type="ECO:0000313" key="2">
    <source>
        <dbReference type="Proteomes" id="UP000199345"/>
    </source>
</evidence>
<accession>A0A1I0A588</accession>
<dbReference type="Proteomes" id="UP000199345">
    <property type="component" value="Unassembled WGS sequence"/>
</dbReference>
<dbReference type="Pfam" id="PF12570">
    <property type="entry name" value="DUF3750"/>
    <property type="match status" value="1"/>
</dbReference>
<reference evidence="2" key="1">
    <citation type="submission" date="2016-10" db="EMBL/GenBank/DDBJ databases">
        <authorList>
            <person name="Varghese N."/>
            <person name="Submissions S."/>
        </authorList>
    </citation>
    <scope>NUCLEOTIDE SEQUENCE [LARGE SCALE GENOMIC DNA]</scope>
    <source>
        <strain evidence="2">Nm71</strain>
    </source>
</reference>
<evidence type="ECO:0000313" key="1">
    <source>
        <dbReference type="EMBL" id="SES89261.1"/>
    </source>
</evidence>
<dbReference type="EMBL" id="FOIA01000006">
    <property type="protein sequence ID" value="SES89261.1"/>
    <property type="molecule type" value="Genomic_DNA"/>
</dbReference>
<sequence length="257" mass="28744">MSRFQSDNRWLIAGAISVLMCVLVVSYDAWGNWRTASRASIGIAPDPVSIREAVVQVYGARAYSWRGYFGIHTWIAVKPTNAESFTIYEVLGWRQRRQLPVLAIYDQQPDRRWFGNAPEILADKRGDGVDALIERIEQAVDNYPYARQYTLWPGPNSNTFTAWIARTVPELELSLPATAIGKDYLGYRLFATPPSGSGFQFSLFGLLGFIISNIEGVELNFLGLTFGINIDPPAVKLPIVGNIQLPSRHTIDMTEIS</sequence>
<dbReference type="RefSeq" id="WP_256207417.1">
    <property type="nucleotide sequence ID" value="NZ_FOIA01000006.1"/>
</dbReference>